<reference evidence="3" key="2">
    <citation type="submission" date="2016-02" db="EMBL/GenBank/DDBJ databases">
        <title>Draft genome sequence of five rapidly growing Mycobacterium species.</title>
        <authorList>
            <person name="Katahira K."/>
            <person name="Gotou Y."/>
            <person name="Iida K."/>
            <person name="Ogura Y."/>
            <person name="Hayashi T."/>
        </authorList>
    </citation>
    <scope>NUCLEOTIDE SEQUENCE [LARGE SCALE GENOMIC DNA]</scope>
    <source>
        <strain evidence="3">JCM15298</strain>
    </source>
</reference>
<dbReference type="AlphaFoldDB" id="A0A100WEJ9"/>
<keyword evidence="3" id="KW-1185">Reference proteome</keyword>
<evidence type="ECO:0000313" key="2">
    <source>
        <dbReference type="EMBL" id="GAS96519.1"/>
    </source>
</evidence>
<keyword evidence="1" id="KW-1133">Transmembrane helix</keyword>
<comment type="caution">
    <text evidence="2">The sequence shown here is derived from an EMBL/GenBank/DDBJ whole genome shotgun (WGS) entry which is preliminary data.</text>
</comment>
<dbReference type="Proteomes" id="UP000069443">
    <property type="component" value="Unassembled WGS sequence"/>
</dbReference>
<name>A0A100WEJ9_MYCCR</name>
<evidence type="ECO:0000313" key="3">
    <source>
        <dbReference type="Proteomes" id="UP000069443"/>
    </source>
</evidence>
<dbReference type="EMBL" id="BCSY01000053">
    <property type="protein sequence ID" value="GAS96519.1"/>
    <property type="molecule type" value="Genomic_DNA"/>
</dbReference>
<sequence>MEAINDTENACETSDSDSHLTGTGGRLMLTVMTVVVGFTGLVVMLASFRLRVHMPLAHIVYLATSCVVFLTATTVGLYSLVHSQTLKIGTLCSALVIFVGIVRLTKYRYTSLSAPGPS</sequence>
<proteinExistence type="predicted"/>
<gene>
    <name evidence="2" type="ORF">RMCC_3485</name>
</gene>
<evidence type="ECO:0000256" key="1">
    <source>
        <dbReference type="SAM" id="Phobius"/>
    </source>
</evidence>
<keyword evidence="1" id="KW-0812">Transmembrane</keyword>
<feature type="transmembrane region" description="Helical" evidence="1">
    <location>
        <begin position="27"/>
        <end position="47"/>
    </location>
</feature>
<organism evidence="2 3">
    <name type="scientific">Mycolicibacterium canariasense</name>
    <name type="common">Mycobacterium canariasense</name>
    <dbReference type="NCBI Taxonomy" id="228230"/>
    <lineage>
        <taxon>Bacteria</taxon>
        <taxon>Bacillati</taxon>
        <taxon>Actinomycetota</taxon>
        <taxon>Actinomycetes</taxon>
        <taxon>Mycobacteriales</taxon>
        <taxon>Mycobacteriaceae</taxon>
        <taxon>Mycolicibacterium</taxon>
    </lineage>
</organism>
<accession>A0A100WEJ9</accession>
<protein>
    <submittedName>
        <fullName evidence="2">Uncharacterized protein</fullName>
    </submittedName>
</protein>
<keyword evidence="1" id="KW-0472">Membrane</keyword>
<feature type="transmembrane region" description="Helical" evidence="1">
    <location>
        <begin position="86"/>
        <end position="104"/>
    </location>
</feature>
<feature type="transmembrane region" description="Helical" evidence="1">
    <location>
        <begin position="59"/>
        <end position="80"/>
    </location>
</feature>
<reference evidence="3" key="1">
    <citation type="journal article" date="2016" name="Genome Announc.">
        <title>Draft Genome Sequences of Five Rapidly Growing Mycobacterium Species, M. thermoresistibile, M. fortuitum subsp. acetamidolyticum, M. canariasense, M. brisbanense, and M. novocastrense.</title>
        <authorList>
            <person name="Katahira K."/>
            <person name="Ogura Y."/>
            <person name="Gotoh Y."/>
            <person name="Hayashi T."/>
        </authorList>
    </citation>
    <scope>NUCLEOTIDE SEQUENCE [LARGE SCALE GENOMIC DNA]</scope>
    <source>
        <strain evidence="3">JCM15298</strain>
    </source>
</reference>